<protein>
    <recommendedName>
        <fullName evidence="1">Spore protein YkvP/CgeB glycosyl transferase-like domain-containing protein</fullName>
    </recommendedName>
</protein>
<organism evidence="2 3">
    <name type="scientific">Caldicellulosiruptor diazotrophicus</name>
    <dbReference type="NCBI Taxonomy" id="2806205"/>
    <lineage>
        <taxon>Bacteria</taxon>
        <taxon>Bacillati</taxon>
        <taxon>Bacillota</taxon>
        <taxon>Bacillota incertae sedis</taxon>
        <taxon>Caldicellulosiruptorales</taxon>
        <taxon>Caldicellulosiruptoraceae</taxon>
        <taxon>Caldicellulosiruptor</taxon>
    </lineage>
</organism>
<dbReference type="RefSeq" id="WP_207180665.1">
    <property type="nucleotide sequence ID" value="NZ_AP024480.1"/>
</dbReference>
<dbReference type="Proteomes" id="UP000663623">
    <property type="component" value="Chromosome"/>
</dbReference>
<dbReference type="InterPro" id="IPR055259">
    <property type="entry name" value="YkvP/CgeB_Glyco_trans-like"/>
</dbReference>
<evidence type="ECO:0000259" key="1">
    <source>
        <dbReference type="Pfam" id="PF13524"/>
    </source>
</evidence>
<dbReference type="Pfam" id="PF13524">
    <property type="entry name" value="Glyco_trans_1_2"/>
    <property type="match status" value="1"/>
</dbReference>
<evidence type="ECO:0000313" key="2">
    <source>
        <dbReference type="EMBL" id="BCS80365.1"/>
    </source>
</evidence>
<evidence type="ECO:0000313" key="3">
    <source>
        <dbReference type="Proteomes" id="UP000663623"/>
    </source>
</evidence>
<accession>A0ABM7NJT4</accession>
<sequence>MRIFHIGIFEDHELGGDIIFNKGFIRNGVEVVNFDYRSYAKKYGLQRMNKEILERCTDNFDIVFIGKGELILPDTLREIKRKRLVTSLWFGDICVNPPEFLKYLLPYVDFFFMTSKGRMLRKYYSICRPKVGSYIINPVDPDLANKYNSIVTKDLDIVFTGNFYKQISSERREVIYYLLNRKDVSFFGTIEKLLLWDKRFLMFLKKNILEGRFNPYIRGTEYINVIKRTKIGVGANNFFNIEGYFSDRLMHYGTFGTFFISNYFPGIEHLFEIGRDIVVYRNIDELDKFINYYLHNDEERETIANNLKSKLLEEYNNTKICKLILEIIQNGKSDLYEWIEIVK</sequence>
<proteinExistence type="predicted"/>
<dbReference type="EMBL" id="AP024480">
    <property type="protein sequence ID" value="BCS80365.1"/>
    <property type="molecule type" value="Genomic_DNA"/>
</dbReference>
<reference evidence="2 3" key="1">
    <citation type="submission" date="2021-02" db="EMBL/GenBank/DDBJ databases">
        <title>Nitrogen-fixing ability and nitrogen fixation related genes of thermophilic fermentative bacteria in the genus Caldicellulosiruptor.</title>
        <authorList>
            <person name="Chen Y."/>
            <person name="Nishihara A."/>
            <person name="Haruta S."/>
        </authorList>
    </citation>
    <scope>NUCLEOTIDE SEQUENCE [LARGE SCALE GENOMIC DNA]</scope>
    <source>
        <strain evidence="2 3">YA01</strain>
    </source>
</reference>
<name>A0ABM7NJT4_9FIRM</name>
<gene>
    <name evidence="2" type="ORF">CaldiYA01_03250</name>
</gene>
<keyword evidence="3" id="KW-1185">Reference proteome</keyword>
<feature type="domain" description="Spore protein YkvP/CgeB glycosyl transferase-like" evidence="1">
    <location>
        <begin position="183"/>
        <end position="323"/>
    </location>
</feature>